<evidence type="ECO:0000259" key="9">
    <source>
        <dbReference type="Pfam" id="PF23122"/>
    </source>
</evidence>
<dbReference type="EMBL" id="SPRH01000005">
    <property type="protein sequence ID" value="TIC03994.1"/>
    <property type="molecule type" value="Genomic_DNA"/>
</dbReference>
<gene>
    <name evidence="10" type="ORF">E3Q17_00685</name>
</gene>
<proteinExistence type="inferred from homology"/>
<dbReference type="InterPro" id="IPR028994">
    <property type="entry name" value="Integrin_alpha_N"/>
</dbReference>
<evidence type="ECO:0000256" key="8">
    <source>
        <dbReference type="SAM" id="Phobius"/>
    </source>
</evidence>
<evidence type="ECO:0000256" key="6">
    <source>
        <dbReference type="ARBA" id="ARBA00023136"/>
    </source>
</evidence>
<feature type="domain" description="T-cell immunomodulatory protein TIP C2" evidence="9">
    <location>
        <begin position="501"/>
        <end position="598"/>
    </location>
</feature>
<accession>A0A4T0TA09</accession>
<keyword evidence="7" id="KW-0325">Glycoprotein</keyword>
<feature type="transmembrane region" description="Helical" evidence="8">
    <location>
        <begin position="604"/>
        <end position="628"/>
    </location>
</feature>
<name>A0A4T0TA09_9BASI</name>
<evidence type="ECO:0000313" key="11">
    <source>
        <dbReference type="Proteomes" id="UP000307169"/>
    </source>
</evidence>
<keyword evidence="3 8" id="KW-0812">Transmembrane</keyword>
<evidence type="ECO:0000256" key="3">
    <source>
        <dbReference type="ARBA" id="ARBA00022692"/>
    </source>
</evidence>
<dbReference type="InterPro" id="IPR024881">
    <property type="entry name" value="Tip"/>
</dbReference>
<evidence type="ECO:0000313" key="10">
    <source>
        <dbReference type="EMBL" id="TIC03994.1"/>
    </source>
</evidence>
<dbReference type="PANTHER" id="PTHR13412">
    <property type="entry name" value="T-CELL IMMUNOMODULATORY PROTEIN HOMOLOG"/>
    <property type="match status" value="1"/>
</dbReference>
<reference evidence="10 11" key="1">
    <citation type="submission" date="2019-03" db="EMBL/GenBank/DDBJ databases">
        <title>Sequencing 25 genomes of Wallemia mellicola.</title>
        <authorList>
            <person name="Gostincar C."/>
        </authorList>
    </citation>
    <scope>NUCLEOTIDE SEQUENCE [LARGE SCALE GENOMIC DNA]</scope>
    <source>
        <strain evidence="10 11">EXF-1262</strain>
    </source>
</reference>
<dbReference type="OMA" id="PGDWIPW"/>
<evidence type="ECO:0000256" key="5">
    <source>
        <dbReference type="ARBA" id="ARBA00022989"/>
    </source>
</evidence>
<evidence type="ECO:0000256" key="1">
    <source>
        <dbReference type="ARBA" id="ARBA00004479"/>
    </source>
</evidence>
<dbReference type="InterPro" id="IPR013517">
    <property type="entry name" value="FG-GAP"/>
</dbReference>
<dbReference type="Pfam" id="PF23122">
    <property type="entry name" value="C2_ITFG1"/>
    <property type="match status" value="1"/>
</dbReference>
<dbReference type="PANTHER" id="PTHR13412:SF0">
    <property type="entry name" value="T-CELL IMMUNOMODULATORY PROTEIN"/>
    <property type="match status" value="1"/>
</dbReference>
<comment type="similarity">
    <text evidence="2">Belongs to the TIP family.</text>
</comment>
<evidence type="ECO:0000256" key="7">
    <source>
        <dbReference type="ARBA" id="ARBA00023180"/>
    </source>
</evidence>
<sequence length="650" mass="72087">MRIIDNRILLATTSLTTLAYGWDISTKQRFTQDGLIDAGELGLDGISGRVSALGDLNGDQYLDILSVDADQKTIRSHLWNHDKYTFESNSTVSVPFKISTLVATDIDHDGKLDVMAVGEGRTTTEIQLYLFHGDGNGGFESPVQLPNISYTQPTFFDAQGRLSNDFLAYRYDAGTKDDQLSLYSNTLDDRDQPYDIIEPNFDTSTGTPCKMSQTHSNAFIDLNGDCLADLFLVCSGHEPSYQIWLNNPANDNFVLHSQNSLPKGTGMISFADFDRDGTIDMIFPTCESTTRDGLGKSCSINVVFNKQIPLCVDSRSFEALLHPSLISGGGGECRSPSELCVADDKFEYNQEKRLKIPIEQLTQNSNLRLKMVDHSLQPGLPLSLKIGDYNLDGFPDILCLLSDGSTTRGAILDNVLVNKTRSLTLRDDSKTTILKDIKDVRAASWIDIDEDGSLDIMLQRLNSVTFIKNNIANDAFFIKTLMLNGACENWCDSPTAGRYKPFGVNAIGGTYKFTILDTNGKRMAASIPQLPSTAFDALLTPYSVIGLGRTNNYIENLHVGSTSKNGSSQHMNFEGIIPNSQVIITPAYYNHDWHIEMYLKTNKWIPFVTVVVAVLCVLFGAVVFGLHIHEKKEDEAERRKESHHINFQAL</sequence>
<comment type="caution">
    <text evidence="10">The sequence shown here is derived from an EMBL/GenBank/DDBJ whole genome shotgun (WGS) entry which is preliminary data.</text>
</comment>
<keyword evidence="6 8" id="KW-0472">Membrane</keyword>
<keyword evidence="4" id="KW-0732">Signal</keyword>
<dbReference type="Pfam" id="PF13517">
    <property type="entry name" value="FG-GAP_3"/>
    <property type="match status" value="2"/>
</dbReference>
<keyword evidence="5 8" id="KW-1133">Transmembrane helix</keyword>
<dbReference type="AlphaFoldDB" id="A0A4T0TA09"/>
<comment type="subcellular location">
    <subcellularLocation>
        <location evidence="1">Membrane</location>
        <topology evidence="1">Single-pass type I membrane protein</topology>
    </subcellularLocation>
</comment>
<evidence type="ECO:0000256" key="2">
    <source>
        <dbReference type="ARBA" id="ARBA00006496"/>
    </source>
</evidence>
<evidence type="ECO:0000256" key="4">
    <source>
        <dbReference type="ARBA" id="ARBA00022729"/>
    </source>
</evidence>
<dbReference type="Proteomes" id="UP000307169">
    <property type="component" value="Unassembled WGS sequence"/>
</dbReference>
<dbReference type="SUPFAM" id="SSF69318">
    <property type="entry name" value="Integrin alpha N-terminal domain"/>
    <property type="match status" value="1"/>
</dbReference>
<organism evidence="10 11">
    <name type="scientific">Wallemia mellicola</name>
    <dbReference type="NCBI Taxonomy" id="1708541"/>
    <lineage>
        <taxon>Eukaryota</taxon>
        <taxon>Fungi</taxon>
        <taxon>Dikarya</taxon>
        <taxon>Basidiomycota</taxon>
        <taxon>Wallemiomycotina</taxon>
        <taxon>Wallemiomycetes</taxon>
        <taxon>Wallemiales</taxon>
        <taxon>Wallemiaceae</taxon>
        <taxon>Wallemia</taxon>
    </lineage>
</organism>
<protein>
    <recommendedName>
        <fullName evidence="9">T-cell immunomodulatory protein TIP C2 domain-containing protein</fullName>
    </recommendedName>
</protein>
<dbReference type="InterPro" id="IPR057089">
    <property type="entry name" value="C2_TIP"/>
</dbReference>
<dbReference type="GO" id="GO:0005886">
    <property type="term" value="C:plasma membrane"/>
    <property type="evidence" value="ECO:0007669"/>
    <property type="project" value="TreeGrafter"/>
</dbReference>